<reference evidence="9 10" key="1">
    <citation type="submission" date="2020-07" db="EMBL/GenBank/DDBJ databases">
        <title>Sequencing the genomes of 1000 actinobacteria strains.</title>
        <authorList>
            <person name="Klenk H.-P."/>
        </authorList>
    </citation>
    <scope>NUCLEOTIDE SEQUENCE [LARGE SCALE GENOMIC DNA]</scope>
    <source>
        <strain evidence="9 10">DSM 103164</strain>
    </source>
</reference>
<dbReference type="GO" id="GO:0005524">
    <property type="term" value="F:ATP binding"/>
    <property type="evidence" value="ECO:0007669"/>
    <property type="project" value="UniProtKB-KW"/>
</dbReference>
<dbReference type="FunFam" id="3.40.50.620:FF:000013">
    <property type="entry name" value="Pantothenate synthetase"/>
    <property type="match status" value="1"/>
</dbReference>
<feature type="binding site" evidence="8">
    <location>
        <begin position="36"/>
        <end position="43"/>
    </location>
    <ligand>
        <name>ATP</name>
        <dbReference type="ChEBI" id="CHEBI:30616"/>
    </ligand>
</feature>
<comment type="subcellular location">
    <subcellularLocation>
        <location evidence="8">Cytoplasm</location>
    </subcellularLocation>
</comment>
<keyword evidence="6 8" id="KW-0067">ATP-binding</keyword>
<accession>A0A7Z0DCA3</accession>
<dbReference type="HAMAP" id="MF_00158">
    <property type="entry name" value="PanC"/>
    <property type="match status" value="1"/>
</dbReference>
<evidence type="ECO:0000313" key="10">
    <source>
        <dbReference type="Proteomes" id="UP000527616"/>
    </source>
</evidence>
<comment type="function">
    <text evidence="8">Catalyzes the condensation of pantoate with beta-alanine in an ATP-dependent reaction via a pantoyl-adenylate intermediate.</text>
</comment>
<dbReference type="AlphaFoldDB" id="A0A7Z0DCA3"/>
<dbReference type="Proteomes" id="UP000527616">
    <property type="component" value="Unassembled WGS sequence"/>
</dbReference>
<dbReference type="PANTHER" id="PTHR21299">
    <property type="entry name" value="CYTIDYLATE KINASE/PANTOATE-BETA-ALANINE LIGASE"/>
    <property type="match status" value="1"/>
</dbReference>
<evidence type="ECO:0000256" key="2">
    <source>
        <dbReference type="ARBA" id="ARBA00009256"/>
    </source>
</evidence>
<dbReference type="UniPathway" id="UPA00028">
    <property type="reaction ID" value="UER00005"/>
</dbReference>
<dbReference type="CDD" id="cd00560">
    <property type="entry name" value="PanC"/>
    <property type="match status" value="1"/>
</dbReference>
<dbReference type="GO" id="GO:0005829">
    <property type="term" value="C:cytosol"/>
    <property type="evidence" value="ECO:0007669"/>
    <property type="project" value="TreeGrafter"/>
</dbReference>
<comment type="subunit">
    <text evidence="8">Homodimer.</text>
</comment>
<evidence type="ECO:0000256" key="8">
    <source>
        <dbReference type="HAMAP-Rule" id="MF_00158"/>
    </source>
</evidence>
<keyword evidence="5 8" id="KW-0547">Nucleotide-binding</keyword>
<keyword evidence="8" id="KW-0963">Cytoplasm</keyword>
<evidence type="ECO:0000256" key="4">
    <source>
        <dbReference type="ARBA" id="ARBA00022655"/>
    </source>
</evidence>
<keyword evidence="10" id="KW-1185">Reference proteome</keyword>
<comment type="miscellaneous">
    <text evidence="8">The reaction proceeds by a bi uni uni bi ping pong mechanism.</text>
</comment>
<evidence type="ECO:0000256" key="5">
    <source>
        <dbReference type="ARBA" id="ARBA00022741"/>
    </source>
</evidence>
<sequence length="283" mass="30025">MSEQSRPRALTEPAQLRAWTDEARAAGRRIGLVPTMGNLHAGHLSLVAAARERADAVLVSIFVNPTQFGDGGDFDRYPRTVDADLAALADRADAVWLPSVEAMYPFGPGAATTVHVPGLTDVLEGAHRPGHFDGVASVVTRLFNQSRAEVAVFGEKDYQQLQVIRRMVADLSAPVEIVAAPTVREPDGLAMSSRNGFLDTEQRDRAGLIHRVLSAMAGAARAGTPLPAVEAEAMAALSSAGFESDYAVLRRADLSEPAGAGEAEVALVAARLGQTRLIDNLRI</sequence>
<dbReference type="InterPro" id="IPR014729">
    <property type="entry name" value="Rossmann-like_a/b/a_fold"/>
</dbReference>
<comment type="catalytic activity">
    <reaction evidence="7 8">
        <text>(R)-pantoate + beta-alanine + ATP = (R)-pantothenate + AMP + diphosphate + H(+)</text>
        <dbReference type="Rhea" id="RHEA:10912"/>
        <dbReference type="ChEBI" id="CHEBI:15378"/>
        <dbReference type="ChEBI" id="CHEBI:15980"/>
        <dbReference type="ChEBI" id="CHEBI:29032"/>
        <dbReference type="ChEBI" id="CHEBI:30616"/>
        <dbReference type="ChEBI" id="CHEBI:33019"/>
        <dbReference type="ChEBI" id="CHEBI:57966"/>
        <dbReference type="ChEBI" id="CHEBI:456215"/>
        <dbReference type="EC" id="6.3.2.1"/>
    </reaction>
</comment>
<dbReference type="Pfam" id="PF02569">
    <property type="entry name" value="Pantoate_ligase"/>
    <property type="match status" value="1"/>
</dbReference>
<evidence type="ECO:0000256" key="1">
    <source>
        <dbReference type="ARBA" id="ARBA00004990"/>
    </source>
</evidence>
<evidence type="ECO:0000256" key="6">
    <source>
        <dbReference type="ARBA" id="ARBA00022840"/>
    </source>
</evidence>
<dbReference type="GO" id="GO:0015940">
    <property type="term" value="P:pantothenate biosynthetic process"/>
    <property type="evidence" value="ECO:0007669"/>
    <property type="project" value="UniProtKB-UniRule"/>
</dbReference>
<dbReference type="EMBL" id="JACBZS010000001">
    <property type="protein sequence ID" value="NYI72675.1"/>
    <property type="molecule type" value="Genomic_DNA"/>
</dbReference>
<dbReference type="PANTHER" id="PTHR21299:SF1">
    <property type="entry name" value="PANTOATE--BETA-ALANINE LIGASE"/>
    <property type="match status" value="1"/>
</dbReference>
<dbReference type="RefSeq" id="WP_179446299.1">
    <property type="nucleotide sequence ID" value="NZ_JACBZS010000001.1"/>
</dbReference>
<feature type="binding site" evidence="8">
    <location>
        <begin position="154"/>
        <end position="157"/>
    </location>
    <ligand>
        <name>ATP</name>
        <dbReference type="ChEBI" id="CHEBI:30616"/>
    </ligand>
</feature>
<dbReference type="GO" id="GO:0004592">
    <property type="term" value="F:pantoate-beta-alanine ligase activity"/>
    <property type="evidence" value="ECO:0007669"/>
    <property type="project" value="UniProtKB-UniRule"/>
</dbReference>
<keyword evidence="3 8" id="KW-0436">Ligase</keyword>
<name>A0A7Z0DCA3_9ACTN</name>
<feature type="binding site" evidence="8">
    <location>
        <begin position="191"/>
        <end position="194"/>
    </location>
    <ligand>
        <name>ATP</name>
        <dbReference type="ChEBI" id="CHEBI:30616"/>
    </ligand>
</feature>
<feature type="binding site" evidence="8">
    <location>
        <position position="160"/>
    </location>
    <ligand>
        <name>(R)-pantoate</name>
        <dbReference type="ChEBI" id="CHEBI:15980"/>
    </ligand>
</feature>
<comment type="similarity">
    <text evidence="2 8">Belongs to the pantothenate synthetase family.</text>
</comment>
<gene>
    <name evidence="8" type="primary">panC</name>
    <name evidence="9" type="ORF">GGQ54_003235</name>
</gene>
<dbReference type="InterPro" id="IPR003721">
    <property type="entry name" value="Pantoate_ligase"/>
</dbReference>
<organism evidence="9 10">
    <name type="scientific">Naumannella cuiyingiana</name>
    <dbReference type="NCBI Taxonomy" id="1347891"/>
    <lineage>
        <taxon>Bacteria</taxon>
        <taxon>Bacillati</taxon>
        <taxon>Actinomycetota</taxon>
        <taxon>Actinomycetes</taxon>
        <taxon>Propionibacteriales</taxon>
        <taxon>Propionibacteriaceae</taxon>
        <taxon>Naumannella</taxon>
    </lineage>
</organism>
<keyword evidence="4 8" id="KW-0566">Pantothenate biosynthesis</keyword>
<proteinExistence type="inferred from homology"/>
<protein>
    <recommendedName>
        <fullName evidence="8">Pantothenate synthetase</fullName>
        <shortName evidence="8">PS</shortName>
        <ecNumber evidence="8">6.3.2.1</ecNumber>
    </recommendedName>
    <alternativeName>
        <fullName evidence="8">Pantoate--beta-alanine ligase</fullName>
    </alternativeName>
    <alternativeName>
        <fullName evidence="8">Pantoate-activating enzyme</fullName>
    </alternativeName>
</protein>
<evidence type="ECO:0000256" key="3">
    <source>
        <dbReference type="ARBA" id="ARBA00022598"/>
    </source>
</evidence>
<evidence type="ECO:0000313" key="9">
    <source>
        <dbReference type="EMBL" id="NYI72675.1"/>
    </source>
</evidence>
<feature type="binding site" evidence="8">
    <location>
        <position position="67"/>
    </location>
    <ligand>
        <name>beta-alanine</name>
        <dbReference type="ChEBI" id="CHEBI:57966"/>
    </ligand>
</feature>
<feature type="binding site" evidence="8">
    <location>
        <position position="67"/>
    </location>
    <ligand>
        <name>(R)-pantoate</name>
        <dbReference type="ChEBI" id="CHEBI:15980"/>
    </ligand>
</feature>
<dbReference type="InterPro" id="IPR042176">
    <property type="entry name" value="Pantoate_ligase_C"/>
</dbReference>
<comment type="pathway">
    <text evidence="1 8">Cofactor biosynthesis; (R)-pantothenate biosynthesis; (R)-pantothenate from (R)-pantoate and beta-alanine: step 1/1.</text>
</comment>
<comment type="caution">
    <text evidence="9">The sequence shown here is derived from an EMBL/GenBank/DDBJ whole genome shotgun (WGS) entry which is preliminary data.</text>
</comment>
<dbReference type="SUPFAM" id="SSF52374">
    <property type="entry name" value="Nucleotidylyl transferase"/>
    <property type="match status" value="1"/>
</dbReference>
<feature type="binding site" evidence="8">
    <location>
        <position position="183"/>
    </location>
    <ligand>
        <name>ATP</name>
        <dbReference type="ChEBI" id="CHEBI:30616"/>
    </ligand>
</feature>
<feature type="active site" description="Proton donor" evidence="8">
    <location>
        <position position="43"/>
    </location>
</feature>
<dbReference type="NCBIfam" id="TIGR00018">
    <property type="entry name" value="panC"/>
    <property type="match status" value="1"/>
</dbReference>
<dbReference type="EC" id="6.3.2.1" evidence="8"/>
<evidence type="ECO:0000256" key="7">
    <source>
        <dbReference type="ARBA" id="ARBA00048258"/>
    </source>
</evidence>
<dbReference type="Gene3D" id="3.40.50.620">
    <property type="entry name" value="HUPs"/>
    <property type="match status" value="1"/>
</dbReference>
<dbReference type="Gene3D" id="3.30.1300.10">
    <property type="entry name" value="Pantoate-beta-alanine ligase, C-terminal domain"/>
    <property type="match status" value="1"/>
</dbReference>